<dbReference type="AlphaFoldDB" id="A0A382RCF3"/>
<dbReference type="EMBL" id="UINC01120726">
    <property type="protein sequence ID" value="SVC95384.1"/>
    <property type="molecule type" value="Genomic_DNA"/>
</dbReference>
<reference evidence="2" key="1">
    <citation type="submission" date="2018-05" db="EMBL/GenBank/DDBJ databases">
        <authorList>
            <person name="Lanie J.A."/>
            <person name="Ng W.-L."/>
            <person name="Kazmierczak K.M."/>
            <person name="Andrzejewski T.M."/>
            <person name="Davidsen T.M."/>
            <person name="Wayne K.J."/>
            <person name="Tettelin H."/>
            <person name="Glass J.I."/>
            <person name="Rusch D."/>
            <person name="Podicherti R."/>
            <person name="Tsui H.-C.T."/>
            <person name="Winkler M.E."/>
        </authorList>
    </citation>
    <scope>NUCLEOTIDE SEQUENCE</scope>
</reference>
<organism evidence="2">
    <name type="scientific">marine metagenome</name>
    <dbReference type="NCBI Taxonomy" id="408172"/>
    <lineage>
        <taxon>unclassified sequences</taxon>
        <taxon>metagenomes</taxon>
        <taxon>ecological metagenomes</taxon>
    </lineage>
</organism>
<sequence length="26" mass="2867">MSSHQITNLDHFESPAESSTTSLIFS</sequence>
<gene>
    <name evidence="2" type="ORF">METZ01_LOCUS348238</name>
</gene>
<proteinExistence type="predicted"/>
<feature type="region of interest" description="Disordered" evidence="1">
    <location>
        <begin position="1"/>
        <end position="26"/>
    </location>
</feature>
<protein>
    <submittedName>
        <fullName evidence="2">Uncharacterized protein</fullName>
    </submittedName>
</protein>
<accession>A0A382RCF3</accession>
<evidence type="ECO:0000313" key="2">
    <source>
        <dbReference type="EMBL" id="SVC95384.1"/>
    </source>
</evidence>
<feature type="compositionally biased region" description="Polar residues" evidence="1">
    <location>
        <begin position="16"/>
        <end position="26"/>
    </location>
</feature>
<name>A0A382RCF3_9ZZZZ</name>
<feature type="non-terminal residue" evidence="2">
    <location>
        <position position="26"/>
    </location>
</feature>
<evidence type="ECO:0000256" key="1">
    <source>
        <dbReference type="SAM" id="MobiDB-lite"/>
    </source>
</evidence>